<evidence type="ECO:0000256" key="1">
    <source>
        <dbReference type="ARBA" id="ARBA00023015"/>
    </source>
</evidence>
<keyword evidence="2 4" id="KW-0238">DNA-binding</keyword>
<accession>A0A6L6JBB9</accession>
<evidence type="ECO:0000256" key="2">
    <source>
        <dbReference type="ARBA" id="ARBA00023125"/>
    </source>
</evidence>
<keyword evidence="7" id="KW-1185">Reference proteome</keyword>
<dbReference type="InterPro" id="IPR050109">
    <property type="entry name" value="HTH-type_TetR-like_transc_reg"/>
</dbReference>
<comment type="caution">
    <text evidence="6">The sequence shown here is derived from an EMBL/GenBank/DDBJ whole genome shotgun (WGS) entry which is preliminary data.</text>
</comment>
<dbReference type="PRINTS" id="PR00455">
    <property type="entry name" value="HTHTETR"/>
</dbReference>
<protein>
    <submittedName>
        <fullName evidence="6">TetR family transcriptional regulator</fullName>
    </submittedName>
</protein>
<sequence>MTPDLTEARRARHQRRRDRSRDEILAAARTVLLRDGIAAVTLDAVAREAGMSRTGLYYYFASKEVLVFELVFAIWHGQAERVRDAVEGADTGEAALGAIIRATVDGYAPQLDDFRVAYLLGQVSNTSGLQLSEEEFQRIRPINDMMLGRASRMLAQDSRQDGVEPRLLSFLAFVSALGVLTMKGLVESQGDPLLYSDEQMIEALSKVFAKAAR</sequence>
<evidence type="ECO:0000256" key="3">
    <source>
        <dbReference type="ARBA" id="ARBA00023163"/>
    </source>
</evidence>
<dbReference type="EMBL" id="WMIE01000006">
    <property type="protein sequence ID" value="MTH78428.1"/>
    <property type="molecule type" value="Genomic_DNA"/>
</dbReference>
<feature type="domain" description="HTH tetR-type" evidence="5">
    <location>
        <begin position="18"/>
        <end position="78"/>
    </location>
</feature>
<evidence type="ECO:0000259" key="5">
    <source>
        <dbReference type="PROSITE" id="PS50977"/>
    </source>
</evidence>
<dbReference type="GO" id="GO:0003700">
    <property type="term" value="F:DNA-binding transcription factor activity"/>
    <property type="evidence" value="ECO:0007669"/>
    <property type="project" value="TreeGrafter"/>
</dbReference>
<dbReference type="Gene3D" id="1.10.357.10">
    <property type="entry name" value="Tetracycline Repressor, domain 2"/>
    <property type="match status" value="1"/>
</dbReference>
<keyword evidence="1" id="KW-0805">Transcription regulation</keyword>
<evidence type="ECO:0000256" key="4">
    <source>
        <dbReference type="PROSITE-ProRule" id="PRU00335"/>
    </source>
</evidence>
<dbReference type="PANTHER" id="PTHR30055:SF234">
    <property type="entry name" value="HTH-TYPE TRANSCRIPTIONAL REGULATOR BETI"/>
    <property type="match status" value="1"/>
</dbReference>
<dbReference type="OrthoDB" id="9802802at2"/>
<dbReference type="Proteomes" id="UP000478183">
    <property type="component" value="Unassembled WGS sequence"/>
</dbReference>
<proteinExistence type="predicted"/>
<dbReference type="Pfam" id="PF00440">
    <property type="entry name" value="TetR_N"/>
    <property type="match status" value="1"/>
</dbReference>
<gene>
    <name evidence="6" type="ORF">GL286_11875</name>
</gene>
<feature type="DNA-binding region" description="H-T-H motif" evidence="4">
    <location>
        <begin position="41"/>
        <end position="60"/>
    </location>
</feature>
<reference evidence="6 7" key="1">
    <citation type="submission" date="2019-11" db="EMBL/GenBank/DDBJ databases">
        <authorList>
            <person name="Dong K."/>
        </authorList>
    </citation>
    <scope>NUCLEOTIDE SEQUENCE [LARGE SCALE GENOMIC DNA]</scope>
    <source>
        <strain evidence="6 7">NBRC 111993</strain>
    </source>
</reference>
<name>A0A6L6JBB9_9RHOB</name>
<dbReference type="AlphaFoldDB" id="A0A6L6JBB9"/>
<dbReference type="InterPro" id="IPR001647">
    <property type="entry name" value="HTH_TetR"/>
</dbReference>
<dbReference type="GO" id="GO:0000976">
    <property type="term" value="F:transcription cis-regulatory region binding"/>
    <property type="evidence" value="ECO:0007669"/>
    <property type="project" value="TreeGrafter"/>
</dbReference>
<dbReference type="SUPFAM" id="SSF46689">
    <property type="entry name" value="Homeodomain-like"/>
    <property type="match status" value="1"/>
</dbReference>
<dbReference type="PANTHER" id="PTHR30055">
    <property type="entry name" value="HTH-TYPE TRANSCRIPTIONAL REGULATOR RUTR"/>
    <property type="match status" value="1"/>
</dbReference>
<dbReference type="InterPro" id="IPR009057">
    <property type="entry name" value="Homeodomain-like_sf"/>
</dbReference>
<dbReference type="PROSITE" id="PS50977">
    <property type="entry name" value="HTH_TETR_2"/>
    <property type="match status" value="1"/>
</dbReference>
<dbReference type="Gene3D" id="1.10.10.60">
    <property type="entry name" value="Homeodomain-like"/>
    <property type="match status" value="1"/>
</dbReference>
<keyword evidence="3" id="KW-0804">Transcription</keyword>
<evidence type="ECO:0000313" key="6">
    <source>
        <dbReference type="EMBL" id="MTH78428.1"/>
    </source>
</evidence>
<organism evidence="6 7">
    <name type="scientific">Paracoccus aestuariivivens</name>
    <dbReference type="NCBI Taxonomy" id="1820333"/>
    <lineage>
        <taxon>Bacteria</taxon>
        <taxon>Pseudomonadati</taxon>
        <taxon>Pseudomonadota</taxon>
        <taxon>Alphaproteobacteria</taxon>
        <taxon>Rhodobacterales</taxon>
        <taxon>Paracoccaceae</taxon>
        <taxon>Paracoccus</taxon>
    </lineage>
</organism>
<evidence type="ECO:0000313" key="7">
    <source>
        <dbReference type="Proteomes" id="UP000478183"/>
    </source>
</evidence>